<proteinExistence type="predicted"/>
<protein>
    <submittedName>
        <fullName evidence="2">Uncharacterized protein</fullName>
    </submittedName>
</protein>
<name>A0A1L3I350_9RHOB</name>
<gene>
    <name evidence="2" type="ORF">PhaeoP97_01104</name>
</gene>
<accession>A0A1L3I350</accession>
<dbReference type="STRING" id="1844006.PhaeoP97_01104"/>
<evidence type="ECO:0000313" key="2">
    <source>
        <dbReference type="EMBL" id="APG46531.1"/>
    </source>
</evidence>
<feature type="region of interest" description="Disordered" evidence="1">
    <location>
        <begin position="399"/>
        <end position="418"/>
    </location>
</feature>
<keyword evidence="3" id="KW-1185">Reference proteome</keyword>
<organism evidence="2 3">
    <name type="scientific">Phaeobacter porticola</name>
    <dbReference type="NCBI Taxonomy" id="1844006"/>
    <lineage>
        <taxon>Bacteria</taxon>
        <taxon>Pseudomonadati</taxon>
        <taxon>Pseudomonadota</taxon>
        <taxon>Alphaproteobacteria</taxon>
        <taxon>Rhodobacterales</taxon>
        <taxon>Roseobacteraceae</taxon>
        <taxon>Phaeobacter</taxon>
    </lineage>
</organism>
<dbReference type="Proteomes" id="UP000183859">
    <property type="component" value="Chromosome"/>
</dbReference>
<dbReference type="KEGG" id="php:PhaeoP97_01104"/>
<dbReference type="Pfam" id="PF21843">
    <property type="entry name" value="DUF6902"/>
    <property type="match status" value="1"/>
</dbReference>
<dbReference type="OrthoDB" id="7810029at2"/>
<reference evidence="3" key="1">
    <citation type="submission" date="2016-07" db="EMBL/GenBank/DDBJ databases">
        <title>Phaeobacter portensis sp. nov., a tropodithietic acid producing bacterium isolated from a German harbor.</title>
        <authorList>
            <person name="Freese H.M."/>
            <person name="Bunk B."/>
            <person name="Breider S."/>
            <person name="Brinkhoff T."/>
        </authorList>
    </citation>
    <scope>NUCLEOTIDE SEQUENCE [LARGE SCALE GENOMIC DNA]</scope>
    <source>
        <strain evidence="3">P97</strain>
    </source>
</reference>
<evidence type="ECO:0000256" key="1">
    <source>
        <dbReference type="SAM" id="MobiDB-lite"/>
    </source>
</evidence>
<sequence>MTVILPFAAPGSGIAASGGQSPDPESVIGPGGDRSAASSVAQWVMSFACHRRQAQDAYWLKENAELLSLLNITRRGTPGLGGTAGTRAEAALVPLRPFYEDAARTLRFFPQYYRFILSICLDYEDLLGHSVPAASTGSAAGLAHWVAQQGLVEAELSDLQRAEARQLLARRGIVLPVNPGLDDRLRQFTRRSQTFAIPNRKAAYELTHIVFYLSDYGRRDPGVDAATQRSLIYAGLVAGLDQDVDLLSEICIALRYCGATPPPLWEQALTRAIGQFVLTPDGFSGGMDGYHAYFVCLWWQMAQRGASLPDGLLPAATAGQGLHICAPNAQGLLRPLSTCVMGLGNNAHVSPQKLWQGAVDHITEQCGQAARRELLRLGSSTPEFAEFWQVFSRPGHATTRTRGIGADGLSLTGHPRRG</sequence>
<dbReference type="RefSeq" id="WP_072504216.1">
    <property type="nucleotide sequence ID" value="NZ_CP016364.1"/>
</dbReference>
<feature type="region of interest" description="Disordered" evidence="1">
    <location>
        <begin position="14"/>
        <end position="34"/>
    </location>
</feature>
<dbReference type="InterPro" id="IPR054197">
    <property type="entry name" value="DUF6902"/>
</dbReference>
<dbReference type="EMBL" id="CP016364">
    <property type="protein sequence ID" value="APG46531.1"/>
    <property type="molecule type" value="Genomic_DNA"/>
</dbReference>
<dbReference type="AlphaFoldDB" id="A0A1L3I350"/>
<evidence type="ECO:0000313" key="3">
    <source>
        <dbReference type="Proteomes" id="UP000183859"/>
    </source>
</evidence>